<dbReference type="InterPro" id="IPR001387">
    <property type="entry name" value="Cro/C1-type_HTH"/>
</dbReference>
<accession>A0A1U9K6I5</accession>
<dbReference type="SMART" id="SM00530">
    <property type="entry name" value="HTH_XRE"/>
    <property type="match status" value="1"/>
</dbReference>
<gene>
    <name evidence="3" type="ORF">B0W44_07365</name>
</gene>
<reference evidence="3 4" key="1">
    <citation type="journal article" date="2015" name="Int. J. Syst. Evol. Microbiol.">
        <title>Novibacillus thermophilus gen. nov., sp. nov., a Gram-staining-negative and moderately thermophilic member of the family Thermoactinomycetaceae.</title>
        <authorList>
            <person name="Yang G."/>
            <person name="Chen J."/>
            <person name="Zhou S."/>
        </authorList>
    </citation>
    <scope>NUCLEOTIDE SEQUENCE [LARGE SCALE GENOMIC DNA]</scope>
    <source>
        <strain evidence="3 4">SG-1</strain>
    </source>
</reference>
<name>A0A1U9K6I5_9BACL</name>
<evidence type="ECO:0000256" key="1">
    <source>
        <dbReference type="ARBA" id="ARBA00023125"/>
    </source>
</evidence>
<dbReference type="AlphaFoldDB" id="A0A1U9K6I5"/>
<proteinExistence type="predicted"/>
<evidence type="ECO:0000259" key="2">
    <source>
        <dbReference type="PROSITE" id="PS50943"/>
    </source>
</evidence>
<dbReference type="KEGG" id="ntr:B0W44_07365"/>
<dbReference type="PANTHER" id="PTHR46558">
    <property type="entry name" value="TRACRIPTIONAL REGULATORY PROTEIN-RELATED-RELATED"/>
    <property type="match status" value="1"/>
</dbReference>
<dbReference type="RefSeq" id="WP_077719495.1">
    <property type="nucleotide sequence ID" value="NZ_CP019699.1"/>
</dbReference>
<keyword evidence="1" id="KW-0238">DNA-binding</keyword>
<feature type="domain" description="HTH cro/C1-type" evidence="2">
    <location>
        <begin position="7"/>
        <end position="61"/>
    </location>
</feature>
<dbReference type="Pfam" id="PF01381">
    <property type="entry name" value="HTH_3"/>
    <property type="match status" value="1"/>
</dbReference>
<dbReference type="Proteomes" id="UP000188603">
    <property type="component" value="Chromosome"/>
</dbReference>
<dbReference type="SUPFAM" id="SSF47413">
    <property type="entry name" value="lambda repressor-like DNA-binding domains"/>
    <property type="match status" value="1"/>
</dbReference>
<evidence type="ECO:0000313" key="3">
    <source>
        <dbReference type="EMBL" id="AQS55626.1"/>
    </source>
</evidence>
<dbReference type="PANTHER" id="PTHR46558:SF11">
    <property type="entry name" value="HTH-TYPE TRANSCRIPTIONAL REGULATOR XRE"/>
    <property type="match status" value="1"/>
</dbReference>
<dbReference type="PROSITE" id="PS50943">
    <property type="entry name" value="HTH_CROC1"/>
    <property type="match status" value="1"/>
</dbReference>
<dbReference type="OrthoDB" id="8115576at2"/>
<organism evidence="3 4">
    <name type="scientific">Novibacillus thermophilus</name>
    <dbReference type="NCBI Taxonomy" id="1471761"/>
    <lineage>
        <taxon>Bacteria</taxon>
        <taxon>Bacillati</taxon>
        <taxon>Bacillota</taxon>
        <taxon>Bacilli</taxon>
        <taxon>Bacillales</taxon>
        <taxon>Thermoactinomycetaceae</taxon>
        <taxon>Novibacillus</taxon>
    </lineage>
</organism>
<keyword evidence="4" id="KW-1185">Reference proteome</keyword>
<protein>
    <recommendedName>
        <fullName evidence="2">HTH cro/C1-type domain-containing protein</fullName>
    </recommendedName>
</protein>
<sequence>MSVGSKIKLLRQKKGWSQLYLAEKTGINNSVISRIESGKRPVEDHELKLFADIFNVSSDWLLGRTNDPVTTSQQESEINTAFYNLDGLTEEEKNYLDMQLEIFRKLKKEQKKEK</sequence>
<dbReference type="Gene3D" id="1.10.260.40">
    <property type="entry name" value="lambda repressor-like DNA-binding domains"/>
    <property type="match status" value="1"/>
</dbReference>
<dbReference type="GO" id="GO:0003677">
    <property type="term" value="F:DNA binding"/>
    <property type="evidence" value="ECO:0007669"/>
    <property type="project" value="UniProtKB-KW"/>
</dbReference>
<dbReference type="EMBL" id="CP019699">
    <property type="protein sequence ID" value="AQS55626.1"/>
    <property type="molecule type" value="Genomic_DNA"/>
</dbReference>
<evidence type="ECO:0000313" key="4">
    <source>
        <dbReference type="Proteomes" id="UP000188603"/>
    </source>
</evidence>
<dbReference type="CDD" id="cd00093">
    <property type="entry name" value="HTH_XRE"/>
    <property type="match status" value="1"/>
</dbReference>
<dbReference type="STRING" id="1471761.B0W44_07365"/>
<dbReference type="InterPro" id="IPR010982">
    <property type="entry name" value="Lambda_DNA-bd_dom_sf"/>
</dbReference>